<name>A0A438G369_VITVI</name>
<dbReference type="EMBL" id="QGNW01000640">
    <property type="protein sequence ID" value="RVW66627.1"/>
    <property type="molecule type" value="Genomic_DNA"/>
</dbReference>
<evidence type="ECO:0000313" key="4">
    <source>
        <dbReference type="Proteomes" id="UP000288805"/>
    </source>
</evidence>
<gene>
    <name evidence="3" type="ORF">CK203_065437</name>
</gene>
<dbReference type="PANTHER" id="PTHR37610:SF75">
    <property type="entry name" value="RETROTRANSPOSON COPIA-LIKE N-TERMINAL DOMAIN-CONTAINING PROTEIN"/>
    <property type="match status" value="1"/>
</dbReference>
<dbReference type="Pfam" id="PF14244">
    <property type="entry name" value="Retrotran_gag_3"/>
    <property type="match status" value="1"/>
</dbReference>
<dbReference type="AlphaFoldDB" id="A0A438G369"/>
<sequence>MTGANKSSVSSGVARGTPPVSTVSLNGSANPSVQLTVHKLNGKNYLEWVQSIKLVINGKRKLGHLNGETTKPADNNPMLKTWRSKNSLVTAWLINSMDPSIGKRYLFLPTARDMWESKQGEPEVTKYYKAMKGLWQELDLCYEEEWDCPTKNLEAKFWVRNPCHLSMKYLMKLEGKKVEGSHDKKEGMSSVSTAINFGIKKRHVGLYMGSYKTGSRGHPTRPTNPTVIHKPSKLKLRSRMVQEEPLRHLLSVRNS</sequence>
<dbReference type="PANTHER" id="PTHR37610">
    <property type="entry name" value="CCHC-TYPE DOMAIN-CONTAINING PROTEIN"/>
    <property type="match status" value="1"/>
</dbReference>
<dbReference type="InterPro" id="IPR029472">
    <property type="entry name" value="Copia-like_N"/>
</dbReference>
<feature type="compositionally biased region" description="Polar residues" evidence="1">
    <location>
        <begin position="19"/>
        <end position="28"/>
    </location>
</feature>
<evidence type="ECO:0000313" key="3">
    <source>
        <dbReference type="EMBL" id="RVW66627.1"/>
    </source>
</evidence>
<feature type="compositionally biased region" description="Polar residues" evidence="1">
    <location>
        <begin position="1"/>
        <end position="11"/>
    </location>
</feature>
<protein>
    <recommendedName>
        <fullName evidence="2">Retrotransposon Copia-like N-terminal domain-containing protein</fullName>
    </recommendedName>
</protein>
<reference evidence="3 4" key="1">
    <citation type="journal article" date="2018" name="PLoS Genet.">
        <title>Population sequencing reveals clonal diversity and ancestral inbreeding in the grapevine cultivar Chardonnay.</title>
        <authorList>
            <person name="Roach M.J."/>
            <person name="Johnson D.L."/>
            <person name="Bohlmann J."/>
            <person name="van Vuuren H.J."/>
            <person name="Jones S.J."/>
            <person name="Pretorius I.S."/>
            <person name="Schmidt S.A."/>
            <person name="Borneman A.R."/>
        </authorList>
    </citation>
    <scope>NUCLEOTIDE SEQUENCE [LARGE SCALE GENOMIC DNA]</scope>
    <source>
        <strain evidence="4">cv. Chardonnay</strain>
        <tissue evidence="3">Leaf</tissue>
    </source>
</reference>
<evidence type="ECO:0000259" key="2">
    <source>
        <dbReference type="Pfam" id="PF14244"/>
    </source>
</evidence>
<organism evidence="3 4">
    <name type="scientific">Vitis vinifera</name>
    <name type="common">Grape</name>
    <dbReference type="NCBI Taxonomy" id="29760"/>
    <lineage>
        <taxon>Eukaryota</taxon>
        <taxon>Viridiplantae</taxon>
        <taxon>Streptophyta</taxon>
        <taxon>Embryophyta</taxon>
        <taxon>Tracheophyta</taxon>
        <taxon>Spermatophyta</taxon>
        <taxon>Magnoliopsida</taxon>
        <taxon>eudicotyledons</taxon>
        <taxon>Gunneridae</taxon>
        <taxon>Pentapetalae</taxon>
        <taxon>rosids</taxon>
        <taxon>Vitales</taxon>
        <taxon>Vitaceae</taxon>
        <taxon>Viteae</taxon>
        <taxon>Vitis</taxon>
    </lineage>
</organism>
<proteinExistence type="predicted"/>
<dbReference type="Proteomes" id="UP000288805">
    <property type="component" value="Unassembled WGS sequence"/>
</dbReference>
<feature type="region of interest" description="Disordered" evidence="1">
    <location>
        <begin position="1"/>
        <end position="28"/>
    </location>
</feature>
<comment type="caution">
    <text evidence="3">The sequence shown here is derived from an EMBL/GenBank/DDBJ whole genome shotgun (WGS) entry which is preliminary data.</text>
</comment>
<accession>A0A438G369</accession>
<evidence type="ECO:0000256" key="1">
    <source>
        <dbReference type="SAM" id="MobiDB-lite"/>
    </source>
</evidence>
<feature type="domain" description="Retrotransposon Copia-like N-terminal" evidence="2">
    <location>
        <begin position="28"/>
        <end position="73"/>
    </location>
</feature>